<dbReference type="GO" id="GO:0006635">
    <property type="term" value="P:fatty acid beta-oxidation"/>
    <property type="evidence" value="ECO:0007669"/>
    <property type="project" value="TreeGrafter"/>
</dbReference>
<dbReference type="PANTHER" id="PTHR13078:SF56">
    <property type="entry name" value="PEROXISOMAL MULTIFUNCTIONAL ENZYME TYPE 2"/>
    <property type="match status" value="1"/>
</dbReference>
<dbReference type="GO" id="GO:0044594">
    <property type="term" value="F:17-beta-hydroxysteroid dehydrogenase (NAD+) activity"/>
    <property type="evidence" value="ECO:0007669"/>
    <property type="project" value="TreeGrafter"/>
</dbReference>
<dbReference type="SUPFAM" id="SSF54637">
    <property type="entry name" value="Thioesterase/thiol ester dehydrase-isomerase"/>
    <property type="match status" value="2"/>
</dbReference>
<dbReference type="FunFam" id="3.10.129.10:FF:000013">
    <property type="entry name" value="Peroxisomal multifunctional enzyme type 2"/>
    <property type="match status" value="1"/>
</dbReference>
<dbReference type="Pfam" id="PF22622">
    <property type="entry name" value="MFE-2_hydrat-2_N"/>
    <property type="match status" value="1"/>
</dbReference>
<evidence type="ECO:0000256" key="1">
    <source>
        <dbReference type="ARBA" id="ARBA00004275"/>
    </source>
</evidence>
<reference evidence="7" key="1">
    <citation type="journal article" date="2020" name="J. Eukaryot. Microbiol.">
        <title>De novo Sequencing, Assembly and Annotation of the Transcriptome for the Free-Living Testate Amoeba Arcella intermedia.</title>
        <authorList>
            <person name="Ribeiro G.M."/>
            <person name="Porfirio-Sousa A.L."/>
            <person name="Maurer-Alcala X.X."/>
            <person name="Katz L.A."/>
            <person name="Lahr D.J.G."/>
        </authorList>
    </citation>
    <scope>NUCLEOTIDE SEQUENCE</scope>
</reference>
<dbReference type="GO" id="GO:0005777">
    <property type="term" value="C:peroxisome"/>
    <property type="evidence" value="ECO:0007669"/>
    <property type="project" value="UniProtKB-SubCell"/>
</dbReference>
<comment type="similarity">
    <text evidence="2">Belongs to the short-chain dehydrogenases/reductases (SDR) family.</text>
</comment>
<dbReference type="InterPro" id="IPR054357">
    <property type="entry name" value="MFE-2_N"/>
</dbReference>
<evidence type="ECO:0000256" key="3">
    <source>
        <dbReference type="ARBA" id="ARBA00023140"/>
    </source>
</evidence>
<dbReference type="InterPro" id="IPR029069">
    <property type="entry name" value="HotDog_dom_sf"/>
</dbReference>
<keyword evidence="3" id="KW-0576">Peroxisome</keyword>
<dbReference type="Pfam" id="PF01575">
    <property type="entry name" value="MaoC_dehydratas"/>
    <property type="match status" value="1"/>
</dbReference>
<dbReference type="Gene3D" id="3.10.129.10">
    <property type="entry name" value="Hotdog Thioesterase"/>
    <property type="match status" value="2"/>
</dbReference>
<evidence type="ECO:0008006" key="8">
    <source>
        <dbReference type="Google" id="ProtNLM"/>
    </source>
</evidence>
<evidence type="ECO:0000256" key="4">
    <source>
        <dbReference type="ARBA" id="ARBA00023239"/>
    </source>
</evidence>
<dbReference type="PANTHER" id="PTHR13078">
    <property type="entry name" value="PEROXISOMAL MULTIFUNCTIONAL ENZYME TYPE 2-RELATED"/>
    <property type="match status" value="1"/>
</dbReference>
<evidence type="ECO:0000259" key="6">
    <source>
        <dbReference type="Pfam" id="PF22622"/>
    </source>
</evidence>
<dbReference type="GO" id="GO:0003857">
    <property type="term" value="F:(3S)-3-hydroxyacyl-CoA dehydrogenase (NAD+) activity"/>
    <property type="evidence" value="ECO:0007669"/>
    <property type="project" value="TreeGrafter"/>
</dbReference>
<organism evidence="7">
    <name type="scientific">Arcella intermedia</name>
    <dbReference type="NCBI Taxonomy" id="1963864"/>
    <lineage>
        <taxon>Eukaryota</taxon>
        <taxon>Amoebozoa</taxon>
        <taxon>Tubulinea</taxon>
        <taxon>Elardia</taxon>
        <taxon>Arcellinida</taxon>
        <taxon>Sphaerothecina</taxon>
        <taxon>Arcellidae</taxon>
        <taxon>Arcella</taxon>
    </lineage>
</organism>
<evidence type="ECO:0000256" key="2">
    <source>
        <dbReference type="ARBA" id="ARBA00006484"/>
    </source>
</evidence>
<dbReference type="EMBL" id="GIBP01005847">
    <property type="protein sequence ID" value="NDV34816.1"/>
    <property type="molecule type" value="Transcribed_RNA"/>
</dbReference>
<dbReference type="GO" id="GO:0004300">
    <property type="term" value="F:enoyl-CoA hydratase activity"/>
    <property type="evidence" value="ECO:0007669"/>
    <property type="project" value="TreeGrafter"/>
</dbReference>
<evidence type="ECO:0000313" key="7">
    <source>
        <dbReference type="EMBL" id="NDV34816.1"/>
    </source>
</evidence>
<dbReference type="CDD" id="cd03448">
    <property type="entry name" value="HDE_HSD"/>
    <property type="match status" value="1"/>
</dbReference>
<evidence type="ECO:0000259" key="5">
    <source>
        <dbReference type="Pfam" id="PF01575"/>
    </source>
</evidence>
<dbReference type="AlphaFoldDB" id="A0A6B2LCQ6"/>
<keyword evidence="4" id="KW-0456">Lyase</keyword>
<comment type="subcellular location">
    <subcellularLocation>
        <location evidence="1">Peroxisome</location>
    </subcellularLocation>
</comment>
<feature type="domain" description="MaoC-like" evidence="5">
    <location>
        <begin position="142"/>
        <end position="259"/>
    </location>
</feature>
<feature type="domain" description="Peroxisomal multifunctional enzyme type 2-like N-terminal" evidence="6">
    <location>
        <begin position="1"/>
        <end position="126"/>
    </location>
</feature>
<name>A0A6B2LCQ6_9EUKA</name>
<proteinExistence type="inferred from homology"/>
<protein>
    <recommendedName>
        <fullName evidence="8">MaoC-like domain-containing protein</fullName>
    </recommendedName>
</protein>
<sequence>MILYAIGIGCDELKYVYENDDNFAPFPTYPIVLGFKGKSSDVQNFPSEAMVETTEVPALPGTKVLLDGERYLEVVNPLPTEGEFTLKNTVIGISKRGQGALVESETTISDKDKTYVKIVSGAFFVGAKDFEPEKAGKSYSENVNVPQRSPDVVEEVKTLPNQAQIYRLSGDYNPLHVDPNFARMSNFKQPILHGLCTFGHAAHSVIKNFAGNDPALFKSIKARFSKPVNPGETLVISMWKEGNKVIFEVKVKETNAVVVNNAYVLLNGAPAAKL</sequence>
<dbReference type="InterPro" id="IPR002539">
    <property type="entry name" value="MaoC-like_dom"/>
</dbReference>
<accession>A0A6B2LCQ6</accession>